<protein>
    <submittedName>
        <fullName evidence="2">Uncharacterized protein</fullName>
    </submittedName>
</protein>
<feature type="region of interest" description="Disordered" evidence="1">
    <location>
        <begin position="1"/>
        <end position="59"/>
    </location>
</feature>
<proteinExistence type="predicted"/>
<evidence type="ECO:0000256" key="1">
    <source>
        <dbReference type="SAM" id="MobiDB-lite"/>
    </source>
</evidence>
<sequence length="100" mass="11011">MAVNDSAHPEFARTAQDVEGELASRRPSSSDSFHGGRGGVGNVVHSTDSDLVRLRHEEEERDRLAAEVAKPAPIDHAKIDYRGWADRGKDFLKEKMKGGK</sequence>
<gene>
    <name evidence="2" type="ORF">B9Z19DRAFT_1100160</name>
</gene>
<dbReference type="InterPro" id="IPR022024">
    <property type="entry name" value="DUF3602"/>
</dbReference>
<dbReference type="EMBL" id="NESQ01000060">
    <property type="protein sequence ID" value="PUU80664.1"/>
    <property type="molecule type" value="Genomic_DNA"/>
</dbReference>
<dbReference type="Proteomes" id="UP000244722">
    <property type="component" value="Unassembled WGS sequence"/>
</dbReference>
<dbReference type="Pfam" id="PF12223">
    <property type="entry name" value="DUF3602"/>
    <property type="match status" value="1"/>
</dbReference>
<accession>A0A2T6ZYW8</accession>
<dbReference type="OrthoDB" id="3063476at2759"/>
<keyword evidence="3" id="KW-1185">Reference proteome</keyword>
<evidence type="ECO:0000313" key="3">
    <source>
        <dbReference type="Proteomes" id="UP000244722"/>
    </source>
</evidence>
<feature type="compositionally biased region" description="Basic and acidic residues" evidence="1">
    <location>
        <begin position="47"/>
        <end position="59"/>
    </location>
</feature>
<organism evidence="2 3">
    <name type="scientific">Tuber borchii</name>
    <name type="common">White truffle</name>
    <dbReference type="NCBI Taxonomy" id="42251"/>
    <lineage>
        <taxon>Eukaryota</taxon>
        <taxon>Fungi</taxon>
        <taxon>Dikarya</taxon>
        <taxon>Ascomycota</taxon>
        <taxon>Pezizomycotina</taxon>
        <taxon>Pezizomycetes</taxon>
        <taxon>Pezizales</taxon>
        <taxon>Tuberaceae</taxon>
        <taxon>Tuber</taxon>
    </lineage>
</organism>
<name>A0A2T6ZYW8_TUBBO</name>
<dbReference type="AlphaFoldDB" id="A0A2T6ZYW8"/>
<evidence type="ECO:0000313" key="2">
    <source>
        <dbReference type="EMBL" id="PUU80664.1"/>
    </source>
</evidence>
<comment type="caution">
    <text evidence="2">The sequence shown here is derived from an EMBL/GenBank/DDBJ whole genome shotgun (WGS) entry which is preliminary data.</text>
</comment>
<reference evidence="2 3" key="1">
    <citation type="submission" date="2017-04" db="EMBL/GenBank/DDBJ databases">
        <title>Draft genome sequence of Tuber borchii Vittad., a whitish edible truffle.</title>
        <authorList>
            <consortium name="DOE Joint Genome Institute"/>
            <person name="Murat C."/>
            <person name="Kuo A."/>
            <person name="Barry K.W."/>
            <person name="Clum A."/>
            <person name="Dockter R.B."/>
            <person name="Fauchery L."/>
            <person name="Iotti M."/>
            <person name="Kohler A."/>
            <person name="Labutti K."/>
            <person name="Lindquist E.A."/>
            <person name="Lipzen A."/>
            <person name="Ohm R.A."/>
            <person name="Wang M."/>
            <person name="Grigoriev I.V."/>
            <person name="Zambonelli A."/>
            <person name="Martin F.M."/>
        </authorList>
    </citation>
    <scope>NUCLEOTIDE SEQUENCE [LARGE SCALE GENOMIC DNA]</scope>
    <source>
        <strain evidence="2 3">Tbo3840</strain>
    </source>
</reference>